<dbReference type="AlphaFoldDB" id="A0A1M4Y9N7"/>
<gene>
    <name evidence="1" type="ORF">SAMN02745225_02279</name>
</gene>
<accession>A0A1M4Y9N7</accession>
<dbReference type="EMBL" id="FQUL01000059">
    <property type="protein sequence ID" value="SHF02369.1"/>
    <property type="molecule type" value="Genomic_DNA"/>
</dbReference>
<name>A0A1M4Y9N7_9ACTN</name>
<reference evidence="2" key="1">
    <citation type="submission" date="2016-11" db="EMBL/GenBank/DDBJ databases">
        <authorList>
            <person name="Varghese N."/>
            <person name="Submissions S."/>
        </authorList>
    </citation>
    <scope>NUCLEOTIDE SEQUENCE [LARGE SCALE GENOMIC DNA]</scope>
    <source>
        <strain evidence="2">DSM 19514</strain>
    </source>
</reference>
<protein>
    <submittedName>
        <fullName evidence="1">Uncharacterized protein</fullName>
    </submittedName>
</protein>
<sequence>MLLAHGRVKGAEIPTRMVSAAWALLVALCPALGQRLAWGVAVEVGFVAAGDLVRGANRTVDRVGATGFEQRGWKLELVEAADVVVLGWGTRQESTAHPVPLGGLVDGKQLCLVCRVKVIAEEGGFPGGDERGEEPGLLAHLPSFAGGEALHLKADAEGVVEAVGTETSPTAGEICGEITQARRVLRDHHQVAAIEWLAGECDVRKGAHRPDPPEQPVTGMAVEQDQIGNRHGLRAGVESSLGGAGVDHLEAR</sequence>
<evidence type="ECO:0000313" key="1">
    <source>
        <dbReference type="EMBL" id="SHF02369.1"/>
    </source>
</evidence>
<dbReference type="Proteomes" id="UP000184295">
    <property type="component" value="Unassembled WGS sequence"/>
</dbReference>
<evidence type="ECO:0000313" key="2">
    <source>
        <dbReference type="Proteomes" id="UP000184295"/>
    </source>
</evidence>
<keyword evidence="2" id="KW-1185">Reference proteome</keyword>
<organism evidence="1 2">
    <name type="scientific">Ferrithrix thermotolerans DSM 19514</name>
    <dbReference type="NCBI Taxonomy" id="1121881"/>
    <lineage>
        <taxon>Bacteria</taxon>
        <taxon>Bacillati</taxon>
        <taxon>Actinomycetota</taxon>
        <taxon>Acidimicrobiia</taxon>
        <taxon>Acidimicrobiales</taxon>
        <taxon>Acidimicrobiaceae</taxon>
        <taxon>Ferrithrix</taxon>
    </lineage>
</organism>
<proteinExistence type="predicted"/>